<gene>
    <name evidence="3" type="ORF">MAR_026449</name>
</gene>
<evidence type="ECO:0000259" key="2">
    <source>
        <dbReference type="Pfam" id="PF15377"/>
    </source>
</evidence>
<evidence type="ECO:0000313" key="4">
    <source>
        <dbReference type="Proteomes" id="UP001164746"/>
    </source>
</evidence>
<accession>A0ABY7ET31</accession>
<feature type="region of interest" description="Disordered" evidence="1">
    <location>
        <begin position="26"/>
        <end position="53"/>
    </location>
</feature>
<dbReference type="Proteomes" id="UP001164746">
    <property type="component" value="Chromosome 8"/>
</dbReference>
<proteinExistence type="predicted"/>
<dbReference type="PANTHER" id="PTHR31195:SF2">
    <property type="entry name" value="GEO02494P1"/>
    <property type="match status" value="1"/>
</dbReference>
<protein>
    <submittedName>
        <fullName evidence="3">K1143-like protein</fullName>
    </submittedName>
</protein>
<reference evidence="3" key="1">
    <citation type="submission" date="2022-11" db="EMBL/GenBank/DDBJ databases">
        <title>Centuries of genome instability and evolution in soft-shell clam transmissible cancer (bioRxiv).</title>
        <authorList>
            <person name="Hart S.F.M."/>
            <person name="Yonemitsu M.A."/>
            <person name="Giersch R.M."/>
            <person name="Beal B.F."/>
            <person name="Arriagada G."/>
            <person name="Davis B.W."/>
            <person name="Ostrander E.A."/>
            <person name="Goff S.P."/>
            <person name="Metzger M.J."/>
        </authorList>
    </citation>
    <scope>NUCLEOTIDE SEQUENCE</scope>
    <source>
        <strain evidence="3">MELC-2E11</strain>
        <tissue evidence="3">Siphon/mantle</tissue>
    </source>
</reference>
<organism evidence="3 4">
    <name type="scientific">Mya arenaria</name>
    <name type="common">Soft-shell clam</name>
    <dbReference type="NCBI Taxonomy" id="6604"/>
    <lineage>
        <taxon>Eukaryota</taxon>
        <taxon>Metazoa</taxon>
        <taxon>Spiralia</taxon>
        <taxon>Lophotrochozoa</taxon>
        <taxon>Mollusca</taxon>
        <taxon>Bivalvia</taxon>
        <taxon>Autobranchia</taxon>
        <taxon>Heteroconchia</taxon>
        <taxon>Euheterodonta</taxon>
        <taxon>Imparidentia</taxon>
        <taxon>Neoheterodontei</taxon>
        <taxon>Myida</taxon>
        <taxon>Myoidea</taxon>
        <taxon>Myidae</taxon>
        <taxon>Mya</taxon>
    </lineage>
</organism>
<evidence type="ECO:0000256" key="1">
    <source>
        <dbReference type="SAM" id="MobiDB-lite"/>
    </source>
</evidence>
<dbReference type="Pfam" id="PF15377">
    <property type="entry name" value="DUF4604"/>
    <property type="match status" value="1"/>
</dbReference>
<feature type="domain" description="DUF4604" evidence="2">
    <location>
        <begin position="3"/>
        <end position="153"/>
    </location>
</feature>
<feature type="region of interest" description="Disordered" evidence="1">
    <location>
        <begin position="71"/>
        <end position="160"/>
    </location>
</feature>
<feature type="compositionally biased region" description="Basic and acidic residues" evidence="1">
    <location>
        <begin position="32"/>
        <end position="43"/>
    </location>
</feature>
<keyword evidence="4" id="KW-1185">Reference proteome</keyword>
<evidence type="ECO:0000313" key="3">
    <source>
        <dbReference type="EMBL" id="WAR12269.1"/>
    </source>
</evidence>
<dbReference type="EMBL" id="CP111019">
    <property type="protein sequence ID" value="WAR12269.1"/>
    <property type="molecule type" value="Genomic_DNA"/>
</dbReference>
<name>A0ABY7ET31_MYAAR</name>
<sequence length="160" mass="17674">MANKISYVKNDDPAFIKAFKLKTGYKEGPTIDTKREELKKEEDDRSDNEEEQPTVVVLKSGHLTAEEAQQLKAAGKQEEVITGSDVTAEDEDEPDITGKILFKKPTKRSGDVAQSELTMSSSKKTKHTKEGKTKPTSSSMKTKNASLLSFGDDSEEEEDS</sequence>
<dbReference type="PANTHER" id="PTHR31195">
    <property type="entry name" value="GEO02494P1"/>
    <property type="match status" value="1"/>
</dbReference>
<dbReference type="InterPro" id="IPR040219">
    <property type="entry name" value="KIAA1143-like"/>
</dbReference>
<feature type="compositionally biased region" description="Low complexity" evidence="1">
    <location>
        <begin position="134"/>
        <end position="143"/>
    </location>
</feature>
<dbReference type="InterPro" id="IPR027911">
    <property type="entry name" value="DUF4604"/>
</dbReference>